<dbReference type="EMBL" id="CP035807">
    <property type="protein sequence ID" value="QEN03334.1"/>
    <property type="molecule type" value="Genomic_DNA"/>
</dbReference>
<reference evidence="3 4" key="1">
    <citation type="submission" date="2019-02" db="EMBL/GenBank/DDBJ databases">
        <authorList>
            <person name="Fomenkov A."/>
            <person name="Dubinina G."/>
            <person name="Grabovich M."/>
            <person name="Vincze T."/>
            <person name="Roberts R.J."/>
        </authorList>
    </citation>
    <scope>NUCLEOTIDE SEQUENCE [LARGE SCALE GENOMIC DNA]</scope>
    <source>
        <strain evidence="3 4">P</strain>
    </source>
</reference>
<dbReference type="InterPro" id="IPR041459">
    <property type="entry name" value="MPTase-PolyVal"/>
</dbReference>
<evidence type="ECO:0000313" key="4">
    <source>
        <dbReference type="Proteomes" id="UP000323824"/>
    </source>
</evidence>
<feature type="domain" description="Polyvalent protein metallopeptidase" evidence="2">
    <location>
        <begin position="164"/>
        <end position="277"/>
    </location>
</feature>
<dbReference type="Pfam" id="PF18818">
    <property type="entry name" value="MPTase-PolyVal"/>
    <property type="match status" value="1"/>
</dbReference>
<dbReference type="KEGG" id="sper:EW093_00970"/>
<dbReference type="RefSeq" id="WP_149566594.1">
    <property type="nucleotide sequence ID" value="NZ_CP035807.1"/>
</dbReference>
<accession>A0A5C1Q9L8</accession>
<feature type="domain" description="N-terminal" evidence="1">
    <location>
        <begin position="3"/>
        <end position="118"/>
    </location>
</feature>
<dbReference type="GO" id="GO:0003697">
    <property type="term" value="F:single-stranded DNA binding"/>
    <property type="evidence" value="ECO:0007669"/>
    <property type="project" value="InterPro"/>
</dbReference>
<protein>
    <submittedName>
        <fullName evidence="3">DUF1738 domain-containing protein</fullName>
    </submittedName>
</protein>
<evidence type="ECO:0000259" key="1">
    <source>
        <dbReference type="Pfam" id="PF08401"/>
    </source>
</evidence>
<gene>
    <name evidence="3" type="ORF">EW093_00970</name>
</gene>
<reference evidence="3 4" key="2">
    <citation type="submission" date="2019-09" db="EMBL/GenBank/DDBJ databases">
        <title>Complete Genome Sequence and Methylome Analysis of free living Spirochaetas.</title>
        <authorList>
            <person name="Leshcheva N."/>
            <person name="Mikheeva N."/>
        </authorList>
    </citation>
    <scope>NUCLEOTIDE SEQUENCE [LARGE SCALE GENOMIC DNA]</scope>
    <source>
        <strain evidence="3 4">P</strain>
    </source>
</reference>
<keyword evidence="4" id="KW-1185">Reference proteome</keyword>
<dbReference type="OrthoDB" id="9792687at2"/>
<dbReference type="PIRSF" id="PIRSF037112">
    <property type="entry name" value="Antirestriction_ArdC"/>
    <property type="match status" value="1"/>
</dbReference>
<dbReference type="Proteomes" id="UP000323824">
    <property type="component" value="Chromosome"/>
</dbReference>
<dbReference type="InterPro" id="IPR017113">
    <property type="entry name" value="Antirestriction_ArdC"/>
</dbReference>
<evidence type="ECO:0000313" key="3">
    <source>
        <dbReference type="EMBL" id="QEN03334.1"/>
    </source>
</evidence>
<dbReference type="AlphaFoldDB" id="A0A5C1Q9L8"/>
<sequence>MSVYDMLNKIILDKLKEGVVPWKKLWKSKQGLPPISLTTGKVYSGINQIILSCLAMKYTENPFFLTYKQAEERGGYIKKREKGFPVVFFKMIDAKVDEEDKEKDKKKSRFVLRYFTVFNLDQCEDIKLSKKEIELLQSKEIEQKEFSPLERAENLLRNYKEMPDIQINVFSNPAYYRMFDVIKLPPKGQFETVEEFYSTWFHELIHSTGHKSRLDRLTNEDSIEFRAVEELIAEIGSAYLSYEAGIINEVVDNNSAYIDSWYKKISENSRLFTTATSKAEKAYKFVMDHSDVKPESIKTAS</sequence>
<dbReference type="Pfam" id="PF08401">
    <property type="entry name" value="ArdcN"/>
    <property type="match status" value="1"/>
</dbReference>
<organism evidence="3 4">
    <name type="scientific">Thiospirochaeta perfilievii</name>
    <dbReference type="NCBI Taxonomy" id="252967"/>
    <lineage>
        <taxon>Bacteria</taxon>
        <taxon>Pseudomonadati</taxon>
        <taxon>Spirochaetota</taxon>
        <taxon>Spirochaetia</taxon>
        <taxon>Spirochaetales</taxon>
        <taxon>Spirochaetaceae</taxon>
        <taxon>Thiospirochaeta</taxon>
    </lineage>
</organism>
<name>A0A5C1Q9L8_9SPIO</name>
<proteinExistence type="predicted"/>
<dbReference type="InterPro" id="IPR013610">
    <property type="entry name" value="ArdC_N"/>
</dbReference>
<evidence type="ECO:0000259" key="2">
    <source>
        <dbReference type="Pfam" id="PF18818"/>
    </source>
</evidence>